<dbReference type="FunFam" id="2.60.40.10:FF:000612">
    <property type="entry name" value="palladin isoform X1"/>
    <property type="match status" value="1"/>
</dbReference>
<evidence type="ECO:0000313" key="7">
    <source>
        <dbReference type="Proteomes" id="UP001461498"/>
    </source>
</evidence>
<evidence type="ECO:0000259" key="5">
    <source>
        <dbReference type="PROSITE" id="PS50853"/>
    </source>
</evidence>
<organism evidence="6 7">
    <name type="scientific">Rhynocoris fuscipes</name>
    <dbReference type="NCBI Taxonomy" id="488301"/>
    <lineage>
        <taxon>Eukaryota</taxon>
        <taxon>Metazoa</taxon>
        <taxon>Ecdysozoa</taxon>
        <taxon>Arthropoda</taxon>
        <taxon>Hexapoda</taxon>
        <taxon>Insecta</taxon>
        <taxon>Pterygota</taxon>
        <taxon>Neoptera</taxon>
        <taxon>Paraneoptera</taxon>
        <taxon>Hemiptera</taxon>
        <taxon>Heteroptera</taxon>
        <taxon>Panheteroptera</taxon>
        <taxon>Cimicomorpha</taxon>
        <taxon>Reduviidae</taxon>
        <taxon>Harpactorinae</taxon>
        <taxon>Harpactorini</taxon>
        <taxon>Rhynocoris</taxon>
    </lineage>
</organism>
<proteinExistence type="predicted"/>
<dbReference type="PRINTS" id="PR00014">
    <property type="entry name" value="FNTYPEIII"/>
</dbReference>
<sequence length="1083" mass="122738">MGAGPSKHKYSGSRSTQQSAADRPSPPGKPYLLPGSPRSDPDVITIKWAPPVYNGGTKITGYLVEHKRTGSPHWVKATPLMVRHTQLTLSGLEPGMRYQFRVTAENCMGRSEPSQISEPFAISYSRGVAVAPVFIRTLMDTTAIENEKVEFLVQVEGTPTPKISWYKDGFEVFSNRRQRVSTDGDLSSFVIHQASLSDEGEIKCSATNKAGHAVAKARLTLEAPPTIRLPRQYEDGLLFELGEVIRFKISISGRPMPTITWYHNGDMLQPNTRVEMASTERYAMVRISEARREDRGEYQVKAKNSIGDDVASFLVTITDRPLPPGKVAVVMTLGRCVTLSWSTPNDDGGCKIGNYIVEYYRIGWNMWLKAATCRQLTTTIGDLIEGSEYKFRVKAENPYGISDPSEESDVVFIPDPKRGLLEPPARSSQILLDESPDQWLNSIKTPQQVTVETTQKPVKSTQKTTVGTNWPFEEEESPLPSPVILANQVLKKVKLAPKRGWSEDSQPSFDETEPTPPPVPPKRKHKHLTNDKPELPPKMKLGTDKEWDTRELSPTTSPNGEELHSSSEMMLVLVPNSRAETEEREMVEERITAEDLEKEPSVAPPMSLSAPVLGCCEPISIASLRPSVSSSELLHELAMERLNNEADLEEAEMNLRTKYGIERRRSFEKKTLKNREGFLDTIIEKSVSSENIVDTEEESADNKTENYEIIKKMDSEVKTDKELERKSSESKIDEFSERFMQLEKSFKDYSTKYDFDNPSDLESVSDRMSFDYGDETEEETYHPRMPKGTFTPIEIRVPEIIAPTVEVEIPSAPLLNQDESDFSTDNETSRNVEEFTRSNTPSPEIVIMRRSVSRERSPKISAVPNIDQSKLLTPKPILKNRDRSLDRSDQSDTEHSHQKKVRIEAPNDRNDIDRIAREENDIGLTAGEVARQRRMKVQQPKELNDPMNVVISHYSDIVKEYGQPKKAQTKLYLSYEELKAAAEKEELNPPNELIITNKKIDDLNQKETTNLIHPTNKSTSDTITSKKPNLFREYILNLSLFLIACWLYIFNDPLLVIPILILMIYRQVSETIYKKIEYFLKKK</sequence>
<feature type="transmembrane region" description="Helical" evidence="3">
    <location>
        <begin position="1034"/>
        <end position="1065"/>
    </location>
</feature>
<dbReference type="GO" id="GO:0031430">
    <property type="term" value="C:M band"/>
    <property type="evidence" value="ECO:0007669"/>
    <property type="project" value="TreeGrafter"/>
</dbReference>
<dbReference type="Proteomes" id="UP001461498">
    <property type="component" value="Unassembled WGS sequence"/>
</dbReference>
<feature type="compositionally biased region" description="Basic residues" evidence="2">
    <location>
        <begin position="1"/>
        <end position="11"/>
    </location>
</feature>
<dbReference type="EMBL" id="JAPXFL010000010">
    <property type="protein sequence ID" value="KAK9500387.1"/>
    <property type="molecule type" value="Genomic_DNA"/>
</dbReference>
<dbReference type="SUPFAM" id="SSF49265">
    <property type="entry name" value="Fibronectin type III"/>
    <property type="match status" value="2"/>
</dbReference>
<dbReference type="CDD" id="cd00096">
    <property type="entry name" value="Ig"/>
    <property type="match status" value="1"/>
</dbReference>
<gene>
    <name evidence="6" type="ORF">O3M35_001664</name>
</gene>
<dbReference type="AlphaFoldDB" id="A0AAW1CPQ5"/>
<feature type="region of interest" description="Disordered" evidence="2">
    <location>
        <begin position="497"/>
        <end position="566"/>
    </location>
</feature>
<evidence type="ECO:0008006" key="8">
    <source>
        <dbReference type="Google" id="ProtNLM"/>
    </source>
</evidence>
<dbReference type="InterPro" id="IPR003599">
    <property type="entry name" value="Ig_sub"/>
</dbReference>
<keyword evidence="7" id="KW-1185">Reference proteome</keyword>
<feature type="region of interest" description="Disordered" evidence="2">
    <location>
        <begin position="1"/>
        <end position="38"/>
    </location>
</feature>
<dbReference type="PANTHER" id="PTHR13817:SF167">
    <property type="entry name" value="MYOMESIN AND MYOSIN BINDING PROTEIN"/>
    <property type="match status" value="1"/>
</dbReference>
<comment type="caution">
    <text evidence="6">The sequence shown here is derived from an EMBL/GenBank/DDBJ whole genome shotgun (WGS) entry which is preliminary data.</text>
</comment>
<keyword evidence="3" id="KW-0472">Membrane</keyword>
<dbReference type="SMART" id="SM00408">
    <property type="entry name" value="IGc2"/>
    <property type="match status" value="2"/>
</dbReference>
<dbReference type="SUPFAM" id="SSF48726">
    <property type="entry name" value="Immunoglobulin"/>
    <property type="match status" value="2"/>
</dbReference>
<feature type="compositionally biased region" description="Basic and acidic residues" evidence="2">
    <location>
        <begin position="528"/>
        <end position="551"/>
    </location>
</feature>
<feature type="compositionally biased region" description="Polar residues" evidence="2">
    <location>
        <begin position="450"/>
        <end position="468"/>
    </location>
</feature>
<feature type="domain" description="Fibronectin type-III" evidence="5">
    <location>
        <begin position="26"/>
        <end position="125"/>
    </location>
</feature>
<dbReference type="FunFam" id="2.60.40.10:FF:001806">
    <property type="entry name" value="Blast:Twitchin"/>
    <property type="match status" value="1"/>
</dbReference>
<feature type="domain" description="Ig-like" evidence="4">
    <location>
        <begin position="132"/>
        <end position="220"/>
    </location>
</feature>
<evidence type="ECO:0000259" key="4">
    <source>
        <dbReference type="PROSITE" id="PS50835"/>
    </source>
</evidence>
<dbReference type="CDD" id="cd00063">
    <property type="entry name" value="FN3"/>
    <property type="match status" value="2"/>
</dbReference>
<dbReference type="GO" id="GO:0045214">
    <property type="term" value="P:sarcomere organization"/>
    <property type="evidence" value="ECO:0007669"/>
    <property type="project" value="TreeGrafter"/>
</dbReference>
<dbReference type="Gene3D" id="2.60.40.10">
    <property type="entry name" value="Immunoglobulins"/>
    <property type="match status" value="4"/>
</dbReference>
<dbReference type="InterPro" id="IPR003961">
    <property type="entry name" value="FN3_dom"/>
</dbReference>
<dbReference type="FunFam" id="2.60.40.10:FF:000002">
    <property type="entry name" value="Titin a"/>
    <property type="match status" value="1"/>
</dbReference>
<accession>A0AAW1CPQ5</accession>
<feature type="region of interest" description="Disordered" evidence="2">
    <location>
        <begin position="813"/>
        <end position="907"/>
    </location>
</feature>
<evidence type="ECO:0000256" key="2">
    <source>
        <dbReference type="SAM" id="MobiDB-lite"/>
    </source>
</evidence>
<dbReference type="InterPro" id="IPR050964">
    <property type="entry name" value="Striated_Muscle_Regulatory"/>
</dbReference>
<keyword evidence="1" id="KW-0677">Repeat</keyword>
<dbReference type="InterPro" id="IPR013783">
    <property type="entry name" value="Ig-like_fold"/>
</dbReference>
<dbReference type="InterPro" id="IPR013098">
    <property type="entry name" value="Ig_I-set"/>
</dbReference>
<dbReference type="SMART" id="SM00409">
    <property type="entry name" value="IG"/>
    <property type="match status" value="2"/>
</dbReference>
<dbReference type="PROSITE" id="PS50835">
    <property type="entry name" value="IG_LIKE"/>
    <property type="match status" value="2"/>
</dbReference>
<evidence type="ECO:0000256" key="3">
    <source>
        <dbReference type="SAM" id="Phobius"/>
    </source>
</evidence>
<dbReference type="InterPro" id="IPR003598">
    <property type="entry name" value="Ig_sub2"/>
</dbReference>
<feature type="compositionally biased region" description="Basic and acidic residues" evidence="2">
    <location>
        <begin position="879"/>
        <end position="907"/>
    </location>
</feature>
<feature type="domain" description="Fibronectin type-III" evidence="5">
    <location>
        <begin position="323"/>
        <end position="416"/>
    </location>
</feature>
<keyword evidence="3" id="KW-0812">Transmembrane</keyword>
<evidence type="ECO:0000256" key="1">
    <source>
        <dbReference type="ARBA" id="ARBA00022737"/>
    </source>
</evidence>
<dbReference type="InterPro" id="IPR036179">
    <property type="entry name" value="Ig-like_dom_sf"/>
</dbReference>
<evidence type="ECO:0000313" key="6">
    <source>
        <dbReference type="EMBL" id="KAK9500387.1"/>
    </source>
</evidence>
<dbReference type="PROSITE" id="PS50853">
    <property type="entry name" value="FN3"/>
    <property type="match status" value="2"/>
</dbReference>
<dbReference type="InterPro" id="IPR036116">
    <property type="entry name" value="FN3_sf"/>
</dbReference>
<feature type="domain" description="Ig-like" evidence="4">
    <location>
        <begin position="224"/>
        <end position="318"/>
    </location>
</feature>
<dbReference type="PANTHER" id="PTHR13817">
    <property type="entry name" value="TITIN"/>
    <property type="match status" value="1"/>
</dbReference>
<dbReference type="Pfam" id="PF07679">
    <property type="entry name" value="I-set"/>
    <property type="match status" value="2"/>
</dbReference>
<feature type="compositionally biased region" description="Basic and acidic residues" evidence="2">
    <location>
        <begin position="827"/>
        <end position="836"/>
    </location>
</feature>
<name>A0AAW1CPQ5_9HEMI</name>
<dbReference type="SMART" id="SM00060">
    <property type="entry name" value="FN3"/>
    <property type="match status" value="2"/>
</dbReference>
<keyword evidence="3" id="KW-1133">Transmembrane helix</keyword>
<feature type="region of interest" description="Disordered" evidence="2">
    <location>
        <begin position="450"/>
        <end position="479"/>
    </location>
</feature>
<reference evidence="6 7" key="1">
    <citation type="submission" date="2022-12" db="EMBL/GenBank/DDBJ databases">
        <title>Chromosome-level genome assembly of true bugs.</title>
        <authorList>
            <person name="Ma L."/>
            <person name="Li H."/>
        </authorList>
    </citation>
    <scope>NUCLEOTIDE SEQUENCE [LARGE SCALE GENOMIC DNA]</scope>
    <source>
        <strain evidence="6">Lab_2022b</strain>
    </source>
</reference>
<protein>
    <recommendedName>
        <fullName evidence="8">Titin</fullName>
    </recommendedName>
</protein>
<dbReference type="Pfam" id="PF00041">
    <property type="entry name" value="fn3"/>
    <property type="match status" value="2"/>
</dbReference>
<dbReference type="InterPro" id="IPR007110">
    <property type="entry name" value="Ig-like_dom"/>
</dbReference>